<dbReference type="GO" id="GO:0022857">
    <property type="term" value="F:transmembrane transporter activity"/>
    <property type="evidence" value="ECO:0007669"/>
    <property type="project" value="TreeGrafter"/>
</dbReference>
<dbReference type="Proteomes" id="UP000561045">
    <property type="component" value="Unassembled WGS sequence"/>
</dbReference>
<dbReference type="InterPro" id="IPR025857">
    <property type="entry name" value="MacB_PCD"/>
</dbReference>
<name>A0A840BG56_9RHOO</name>
<feature type="transmembrane region" description="Helical" evidence="6">
    <location>
        <begin position="228"/>
        <end position="255"/>
    </location>
</feature>
<evidence type="ECO:0000259" key="7">
    <source>
        <dbReference type="Pfam" id="PF02687"/>
    </source>
</evidence>
<gene>
    <name evidence="9" type="ORF">GGR36_000482</name>
</gene>
<feature type="transmembrane region" description="Helical" evidence="6">
    <location>
        <begin position="328"/>
        <end position="349"/>
    </location>
</feature>
<dbReference type="EMBL" id="JACIET010000001">
    <property type="protein sequence ID" value="MBB4011174.1"/>
    <property type="molecule type" value="Genomic_DNA"/>
</dbReference>
<dbReference type="PANTHER" id="PTHR30572:SF15">
    <property type="entry name" value="ABC TRANSPORTER PERMEASE"/>
    <property type="match status" value="1"/>
</dbReference>
<evidence type="ECO:0000256" key="6">
    <source>
        <dbReference type="SAM" id="Phobius"/>
    </source>
</evidence>
<organism evidence="9 10">
    <name type="scientific">Niveibacterium umoris</name>
    <dbReference type="NCBI Taxonomy" id="1193620"/>
    <lineage>
        <taxon>Bacteria</taxon>
        <taxon>Pseudomonadati</taxon>
        <taxon>Pseudomonadota</taxon>
        <taxon>Betaproteobacteria</taxon>
        <taxon>Rhodocyclales</taxon>
        <taxon>Rhodocyclaceae</taxon>
        <taxon>Niveibacterium</taxon>
    </lineage>
</organism>
<keyword evidence="2" id="KW-1003">Cell membrane</keyword>
<feature type="domain" description="MacB-like periplasmic core" evidence="8">
    <location>
        <begin position="2"/>
        <end position="202"/>
    </location>
</feature>
<evidence type="ECO:0000256" key="5">
    <source>
        <dbReference type="ARBA" id="ARBA00023136"/>
    </source>
</evidence>
<dbReference type="Pfam" id="PF02687">
    <property type="entry name" value="FtsX"/>
    <property type="match status" value="1"/>
</dbReference>
<comment type="caution">
    <text evidence="9">The sequence shown here is derived from an EMBL/GenBank/DDBJ whole genome shotgun (WGS) entry which is preliminary data.</text>
</comment>
<comment type="subcellular location">
    <subcellularLocation>
        <location evidence="1">Cell membrane</location>
        <topology evidence="1">Multi-pass membrane protein</topology>
    </subcellularLocation>
</comment>
<evidence type="ECO:0000313" key="9">
    <source>
        <dbReference type="EMBL" id="MBB4011174.1"/>
    </source>
</evidence>
<evidence type="ECO:0000256" key="4">
    <source>
        <dbReference type="ARBA" id="ARBA00022989"/>
    </source>
</evidence>
<dbReference type="AlphaFoldDB" id="A0A840BG56"/>
<dbReference type="InterPro" id="IPR003838">
    <property type="entry name" value="ABC3_permease_C"/>
</dbReference>
<evidence type="ECO:0000256" key="3">
    <source>
        <dbReference type="ARBA" id="ARBA00022692"/>
    </source>
</evidence>
<keyword evidence="10" id="KW-1185">Reference proteome</keyword>
<keyword evidence="5 6" id="KW-0472">Membrane</keyword>
<feature type="transmembrane region" description="Helical" evidence="6">
    <location>
        <begin position="276"/>
        <end position="299"/>
    </location>
</feature>
<dbReference type="InterPro" id="IPR050250">
    <property type="entry name" value="Macrolide_Exporter_MacB"/>
</dbReference>
<keyword evidence="3 6" id="KW-0812">Transmembrane</keyword>
<dbReference type="PANTHER" id="PTHR30572">
    <property type="entry name" value="MEMBRANE COMPONENT OF TRANSPORTER-RELATED"/>
    <property type="match status" value="1"/>
</dbReference>
<dbReference type="Pfam" id="PF12704">
    <property type="entry name" value="MacB_PCD"/>
    <property type="match status" value="1"/>
</dbReference>
<evidence type="ECO:0000256" key="2">
    <source>
        <dbReference type="ARBA" id="ARBA00022475"/>
    </source>
</evidence>
<accession>A0A840BG56</accession>
<reference evidence="9 10" key="1">
    <citation type="submission" date="2020-08" db="EMBL/GenBank/DDBJ databases">
        <title>Genomic Encyclopedia of Type Strains, Phase IV (KMG-IV): sequencing the most valuable type-strain genomes for metagenomic binning, comparative biology and taxonomic classification.</title>
        <authorList>
            <person name="Goeker M."/>
        </authorList>
    </citation>
    <scope>NUCLEOTIDE SEQUENCE [LARGE SCALE GENOMIC DNA]</scope>
    <source>
        <strain evidence="9 10">DSM 106739</strain>
    </source>
</reference>
<dbReference type="GO" id="GO:0005886">
    <property type="term" value="C:plasma membrane"/>
    <property type="evidence" value="ECO:0007669"/>
    <property type="project" value="UniProtKB-SubCell"/>
</dbReference>
<sequence>MALVVFVFAAVRMLDAGLKQTLVATGTPENVVVIRKGAETEVQSGVTRDQAGQVESLPQIARGPGGAAMVSKETVVLYALPKKGSDKPTNVVIRGVGEFGMTLRSQVRLSAGRMFAPGSAEVIVGAGVAEKFRGAGLGQSLRFGGRDWIIVGVFDAGKTAFESEIWGDAEQLIPAFRRTAFSSLLVRLNSRDDFAAVRDAIDSDPRLGLEAKTEQRFYADQSEALSKFITILGMTLSIIFSIGAVIGAMITMYSAVATRTAEIGTLRALGFRRAKILTAFLAESLFLALLGGVMGLAMASGMQWVSISTTNFQTFAELAFSFTLTPRIVVETLVFSLVMGLVGGFLPAVRAARLDIVTALREG</sequence>
<proteinExistence type="predicted"/>
<keyword evidence="4 6" id="KW-1133">Transmembrane helix</keyword>
<evidence type="ECO:0000256" key="1">
    <source>
        <dbReference type="ARBA" id="ARBA00004651"/>
    </source>
</evidence>
<feature type="domain" description="ABC3 transporter permease C-terminal" evidence="7">
    <location>
        <begin position="235"/>
        <end position="355"/>
    </location>
</feature>
<protein>
    <submittedName>
        <fullName evidence="9">ABC-type antimicrobial peptide transport system permease subunit</fullName>
    </submittedName>
</protein>
<evidence type="ECO:0000313" key="10">
    <source>
        <dbReference type="Proteomes" id="UP000561045"/>
    </source>
</evidence>
<evidence type="ECO:0000259" key="8">
    <source>
        <dbReference type="Pfam" id="PF12704"/>
    </source>
</evidence>